<dbReference type="InterPro" id="IPR027471">
    <property type="entry name" value="YbeD-like_sf"/>
</dbReference>
<comment type="caution">
    <text evidence="2">The sequence shown here is derived from an EMBL/GenBank/DDBJ whole genome shotgun (WGS) entry which is preliminary data.</text>
</comment>
<evidence type="ECO:0000313" key="3">
    <source>
        <dbReference type="Proteomes" id="UP000029714"/>
    </source>
</evidence>
<protein>
    <submittedName>
        <fullName evidence="2">DUF493 domain-containing protein</fullName>
    </submittedName>
    <submittedName>
        <fullName evidence="1">DUF493 family protein</fullName>
    </submittedName>
</protein>
<sequence>MHGHKHTDLEIDIKPQIDYPCKWSYRVIGLHKDHVNAALKNVFGDKNVEISPIEHHSKNHKYVAINCSINVENNEERLKYFNGLVEQQGIVMVI</sequence>
<keyword evidence="3" id="KW-1185">Reference proteome</keyword>
<dbReference type="Proteomes" id="UP000477070">
    <property type="component" value="Unassembled WGS sequence"/>
</dbReference>
<organism evidence="2 3">
    <name type="scientific">Helicobacter saguini</name>
    <dbReference type="NCBI Taxonomy" id="1548018"/>
    <lineage>
        <taxon>Bacteria</taxon>
        <taxon>Pseudomonadati</taxon>
        <taxon>Campylobacterota</taxon>
        <taxon>Epsilonproteobacteria</taxon>
        <taxon>Campylobacterales</taxon>
        <taxon>Helicobacteraceae</taxon>
        <taxon>Helicobacter</taxon>
    </lineage>
</organism>
<dbReference type="Proteomes" id="UP000029714">
    <property type="component" value="Unassembled WGS sequence"/>
</dbReference>
<dbReference type="Pfam" id="PF04359">
    <property type="entry name" value="DUF493"/>
    <property type="match status" value="1"/>
</dbReference>
<dbReference type="EMBL" id="QBIU01000001">
    <property type="protein sequence ID" value="MWV69133.1"/>
    <property type="molecule type" value="Genomic_DNA"/>
</dbReference>
<reference evidence="2" key="3">
    <citation type="submission" date="2018-04" db="EMBL/GenBank/DDBJ databases">
        <authorList>
            <person name="Sheh A."/>
            <person name="Shen Z."/>
            <person name="Mannion A.J."/>
            <person name="Fox J.G."/>
        </authorList>
    </citation>
    <scope>NUCLEOTIDE SEQUENCE</scope>
    <source>
        <strain evidence="2">MIT 97-6194</strain>
    </source>
</reference>
<proteinExistence type="predicted"/>
<dbReference type="RefSeq" id="WP_034572405.1">
    <property type="nucleotide sequence ID" value="NZ_JRMP02000009.1"/>
</dbReference>
<dbReference type="SUPFAM" id="SSF117991">
    <property type="entry name" value="YbeD/HP0495-like"/>
    <property type="match status" value="1"/>
</dbReference>
<name>A0A347VSE1_9HELI</name>
<evidence type="ECO:0000313" key="1">
    <source>
        <dbReference type="EMBL" id="MWV69133.1"/>
    </source>
</evidence>
<dbReference type="EMBL" id="JRMP02000009">
    <property type="protein sequence ID" value="TLD94177.1"/>
    <property type="molecule type" value="Genomic_DNA"/>
</dbReference>
<dbReference type="InterPro" id="IPR007454">
    <property type="entry name" value="UPF0250_YbeD-like"/>
</dbReference>
<dbReference type="AlphaFoldDB" id="A0A347VSE1"/>
<evidence type="ECO:0000313" key="4">
    <source>
        <dbReference type="Proteomes" id="UP000477070"/>
    </source>
</evidence>
<evidence type="ECO:0000313" key="2">
    <source>
        <dbReference type="EMBL" id="TLD94177.1"/>
    </source>
</evidence>
<dbReference type="OrthoDB" id="281538at2"/>
<accession>A0A347VSE1</accession>
<dbReference type="Gene3D" id="3.30.70.260">
    <property type="match status" value="1"/>
</dbReference>
<reference evidence="2 3" key="2">
    <citation type="journal article" date="2016" name="Infect. Immun.">
        <title>Helicobacter saguini, a Novel Helicobacter Isolated from Cotton-Top Tamarins with Ulcerative Colitis, Has Proinflammatory Properties and Induces Typhlocolitis and Dysplasia in Gnotobiotic IL-10-/- Mice.</title>
        <authorList>
            <person name="Shen Z."/>
            <person name="Mannion A."/>
            <person name="Whary M.T."/>
            <person name="Muthupalani S."/>
            <person name="Sheh A."/>
            <person name="Feng Y."/>
            <person name="Gong G."/>
            <person name="Vandamme P."/>
            <person name="Holcombe H.R."/>
            <person name="Paster B.J."/>
            <person name="Fox J.G."/>
        </authorList>
    </citation>
    <scope>NUCLEOTIDE SEQUENCE [LARGE SCALE GENOMIC DNA]</scope>
    <source>
        <strain evidence="2 3">MIT 97-6194</strain>
    </source>
</reference>
<reference evidence="1 4" key="4">
    <citation type="submission" date="2019-12" db="EMBL/GenBank/DDBJ databases">
        <title>Multi-Generational Helicobacter saguini Isolates.</title>
        <authorList>
            <person name="Mannion A."/>
            <person name="Shen Z."/>
            <person name="Fox J.G."/>
        </authorList>
    </citation>
    <scope>NUCLEOTIDE SEQUENCE [LARGE SCALE GENOMIC DNA]</scope>
    <source>
        <strain evidence="1">16-048</strain>
        <strain evidence="4">16-048 (F4)</strain>
    </source>
</reference>
<reference evidence="2 3" key="1">
    <citation type="journal article" date="2014" name="Genome Announc.">
        <title>Draft genome sequences of eight enterohepatic helicobacter species isolated from both laboratory and wild rodents.</title>
        <authorList>
            <person name="Sheh A."/>
            <person name="Shen Z."/>
            <person name="Fox J.G."/>
        </authorList>
    </citation>
    <scope>NUCLEOTIDE SEQUENCE [LARGE SCALE GENOMIC DNA]</scope>
    <source>
        <strain evidence="2 3">MIT 97-6194</strain>
    </source>
</reference>
<gene>
    <name evidence="1" type="ORF">DCO61_03655</name>
    <name evidence="2" type="ORF">LS64_006650</name>
</gene>